<keyword evidence="3" id="KW-1185">Reference proteome</keyword>
<dbReference type="SUPFAM" id="SSF46785">
    <property type="entry name" value="Winged helix' DNA-binding domain"/>
    <property type="match status" value="1"/>
</dbReference>
<evidence type="ECO:0000259" key="1">
    <source>
        <dbReference type="Pfam" id="PF01978"/>
    </source>
</evidence>
<feature type="domain" description="Transcription regulator TrmB N-terminal" evidence="1">
    <location>
        <begin position="6"/>
        <end position="73"/>
    </location>
</feature>
<dbReference type="InterPro" id="IPR002831">
    <property type="entry name" value="Tscrpt_reg_TrmB_N"/>
</dbReference>
<dbReference type="Gene3D" id="1.10.10.10">
    <property type="entry name" value="Winged helix-like DNA-binding domain superfamily/Winged helix DNA-binding domain"/>
    <property type="match status" value="1"/>
</dbReference>
<sequence length="265" mass="29456">MIITSLQNLGFTSYEAKVYVALVRNETATVSTLHDDSGVPNSAIYGALKKLEKRGIIEFQNTKPMRYRCISPEDAISKLKKDYAEECDIVFEKLNEIYGESASETNEEHIWNINGVRNVTCKVIQMLEGAKKDILILASSTPFGTIAENHSSLKKDYTTIIGIMNKKASEEGINVRVISSCEDEAKKIKNLVPLATVRVNSIEEADSELKSFVIVIDNSEMLVDILKDGDGYTDLSAVWTNGADFSSVISHLLSAKWDTSERYTI</sequence>
<dbReference type="RefSeq" id="WP_154809265.1">
    <property type="nucleotide sequence ID" value="NZ_VIAQ01000012.1"/>
</dbReference>
<dbReference type="OrthoDB" id="30795at2157"/>
<dbReference type="Proteomes" id="UP000319335">
    <property type="component" value="Unassembled WGS sequence"/>
</dbReference>
<accession>A0A7Z8P1J6</accession>
<dbReference type="InterPro" id="IPR051797">
    <property type="entry name" value="TrmB-like"/>
</dbReference>
<organism evidence="2 3">
    <name type="scientific">Methanolobus vulcani</name>
    <dbReference type="NCBI Taxonomy" id="38026"/>
    <lineage>
        <taxon>Archaea</taxon>
        <taxon>Methanobacteriati</taxon>
        <taxon>Methanobacteriota</taxon>
        <taxon>Stenosarchaea group</taxon>
        <taxon>Methanomicrobia</taxon>
        <taxon>Methanosarcinales</taxon>
        <taxon>Methanosarcinaceae</taxon>
        <taxon>Methanolobus</taxon>
    </lineage>
</organism>
<dbReference type="PANTHER" id="PTHR34293">
    <property type="entry name" value="HTH-TYPE TRANSCRIPTIONAL REGULATOR TRMBL2"/>
    <property type="match status" value="1"/>
</dbReference>
<proteinExistence type="predicted"/>
<dbReference type="InterPro" id="IPR036388">
    <property type="entry name" value="WH-like_DNA-bd_sf"/>
</dbReference>
<gene>
    <name evidence="2" type="ORF">FKV42_05605</name>
</gene>
<comment type="caution">
    <text evidence="2">The sequence shown here is derived from an EMBL/GenBank/DDBJ whole genome shotgun (WGS) entry which is preliminary data.</text>
</comment>
<evidence type="ECO:0000313" key="2">
    <source>
        <dbReference type="EMBL" id="TQD26228.1"/>
    </source>
</evidence>
<reference evidence="2 3" key="1">
    <citation type="submission" date="2019-06" db="EMBL/GenBank/DDBJ databases">
        <title>Draft genome sequence of Methanolobus vulcani B1d.</title>
        <authorList>
            <person name="Creighbaum A.J."/>
            <person name="Ticak T."/>
            <person name="Hariraju D."/>
            <person name="Arivett B.A."/>
            <person name="Ferguson D.J.Jr."/>
        </authorList>
    </citation>
    <scope>NUCLEOTIDE SEQUENCE [LARGE SCALE GENOMIC DNA]</scope>
    <source>
        <strain evidence="2 3">B1d</strain>
    </source>
</reference>
<evidence type="ECO:0000313" key="3">
    <source>
        <dbReference type="Proteomes" id="UP000319335"/>
    </source>
</evidence>
<name>A0A7Z8P1J6_9EURY</name>
<protein>
    <submittedName>
        <fullName evidence="2">Transcriptional regulator</fullName>
    </submittedName>
</protein>
<dbReference type="InterPro" id="IPR036390">
    <property type="entry name" value="WH_DNA-bd_sf"/>
</dbReference>
<dbReference type="PANTHER" id="PTHR34293:SF1">
    <property type="entry name" value="HTH-TYPE TRANSCRIPTIONAL REGULATOR TRMBL2"/>
    <property type="match status" value="1"/>
</dbReference>
<dbReference type="Pfam" id="PF01978">
    <property type="entry name" value="TrmB"/>
    <property type="match status" value="1"/>
</dbReference>
<dbReference type="AlphaFoldDB" id="A0A7Z8P1J6"/>
<dbReference type="EMBL" id="VIAQ01000012">
    <property type="protein sequence ID" value="TQD26228.1"/>
    <property type="molecule type" value="Genomic_DNA"/>
</dbReference>